<keyword evidence="1" id="KW-0143">Chaperone</keyword>
<dbReference type="EnsemblMetazoa" id="G3523.3">
    <property type="protein sequence ID" value="G3523.3:cds"/>
    <property type="gene ID" value="G3523"/>
</dbReference>
<name>A0A8W8MNR9_MAGGI</name>
<dbReference type="GO" id="GO:0051082">
    <property type="term" value="F:unfolded protein binding"/>
    <property type="evidence" value="ECO:0007669"/>
    <property type="project" value="InterPro"/>
</dbReference>
<evidence type="ECO:0000256" key="1">
    <source>
        <dbReference type="ARBA" id="ARBA00023186"/>
    </source>
</evidence>
<dbReference type="Pfam" id="PF01556">
    <property type="entry name" value="DnaJ_C"/>
    <property type="match status" value="2"/>
</dbReference>
<dbReference type="CDD" id="cd10747">
    <property type="entry name" value="DnaJ_C"/>
    <property type="match status" value="2"/>
</dbReference>
<dbReference type="InterPro" id="IPR002939">
    <property type="entry name" value="DnaJ_C"/>
</dbReference>
<evidence type="ECO:0000313" key="4">
    <source>
        <dbReference type="Proteomes" id="UP000005408"/>
    </source>
</evidence>
<dbReference type="PANTHER" id="PTHR24078:SF553">
    <property type="entry name" value="DNAJ HOMOLOG SUBFAMILY B MEMBER 5"/>
    <property type="match status" value="1"/>
</dbReference>
<dbReference type="Proteomes" id="UP000005408">
    <property type="component" value="Unassembled WGS sequence"/>
</dbReference>
<protein>
    <recommendedName>
        <fullName evidence="2">Chaperone DnaJ C-terminal domain-containing protein</fullName>
    </recommendedName>
</protein>
<evidence type="ECO:0000313" key="3">
    <source>
        <dbReference type="EnsemblMetazoa" id="G3523.3:cds"/>
    </source>
</evidence>
<dbReference type="SUPFAM" id="SSF49493">
    <property type="entry name" value="HSP40/DnaJ peptide-binding domain"/>
    <property type="match status" value="4"/>
</dbReference>
<feature type="domain" description="Chaperone DnaJ C-terminal" evidence="2">
    <location>
        <begin position="77"/>
        <end position="230"/>
    </location>
</feature>
<dbReference type="GO" id="GO:0005829">
    <property type="term" value="C:cytosol"/>
    <property type="evidence" value="ECO:0007669"/>
    <property type="project" value="TreeGrafter"/>
</dbReference>
<dbReference type="AlphaFoldDB" id="A0A8W8MNR9"/>
<accession>A0A8W8MNR9</accession>
<dbReference type="InterPro" id="IPR051339">
    <property type="entry name" value="DnaJ_subfamily_B"/>
</dbReference>
<dbReference type="Gene3D" id="2.60.260.20">
    <property type="entry name" value="Urease metallochaperone UreE, N-terminal domain"/>
    <property type="match status" value="4"/>
</dbReference>
<dbReference type="PANTHER" id="PTHR24078">
    <property type="entry name" value="DNAJ HOMOLOG SUBFAMILY C MEMBER"/>
    <property type="match status" value="1"/>
</dbReference>
<dbReference type="GO" id="GO:0006457">
    <property type="term" value="P:protein folding"/>
    <property type="evidence" value="ECO:0007669"/>
    <property type="project" value="InterPro"/>
</dbReference>
<dbReference type="FunFam" id="2.60.260.20:FF:000002">
    <property type="entry name" value="Dnaj homolog subfamily b member"/>
    <property type="match status" value="2"/>
</dbReference>
<dbReference type="FunFam" id="2.60.260.20:FF:000013">
    <property type="entry name" value="DnaJ subfamily B member 11"/>
    <property type="match status" value="1"/>
</dbReference>
<reference evidence="3" key="1">
    <citation type="submission" date="2022-08" db="UniProtKB">
        <authorList>
            <consortium name="EnsemblMetazoa"/>
        </authorList>
    </citation>
    <scope>IDENTIFICATION</scope>
    <source>
        <strain evidence="3">05x7-T-G4-1.051#20</strain>
    </source>
</reference>
<evidence type="ECO:0000259" key="2">
    <source>
        <dbReference type="Pfam" id="PF01556"/>
    </source>
</evidence>
<sequence>MFFGGDDPFASFFSGGGGGGDGGDGFGGPGLSRMFHFGGHPGQEEMDVDDEGYGHFGDGHMGGGRPQRKRQDSAVVRELPVSLEDIYKGATKKLKITHRVLNIDGRSTRTEDKILTIDIKPGWKAGTKITFPKEGDQTPNNIPADVVFVIKDKPHSVFTREGSDIRYKAKISPKDATLQIPTIDGRKIPLRLQEVVKPHTAKRIQGEGLPIPKQPGERGDLIIDFDVVFPNQISSTAKEILSDSPVVRELPVSLEDINKGATKKFKITRRVLNNDGRSTRTEDKILTIDIKPGCEAGTEITFPKEGDQTPNNIPADVVFVIKDKPHSVFTREGSDIRYKAKISPKDATLQIPTIDGRKIPLRQQEVVKPHTAKRIQGEGLPIPKQPGERGDLIIDFDVVFSNQAPRL</sequence>
<organism evidence="3 4">
    <name type="scientific">Magallana gigas</name>
    <name type="common">Pacific oyster</name>
    <name type="synonym">Crassostrea gigas</name>
    <dbReference type="NCBI Taxonomy" id="29159"/>
    <lineage>
        <taxon>Eukaryota</taxon>
        <taxon>Metazoa</taxon>
        <taxon>Spiralia</taxon>
        <taxon>Lophotrochozoa</taxon>
        <taxon>Mollusca</taxon>
        <taxon>Bivalvia</taxon>
        <taxon>Autobranchia</taxon>
        <taxon>Pteriomorphia</taxon>
        <taxon>Ostreida</taxon>
        <taxon>Ostreoidea</taxon>
        <taxon>Ostreidae</taxon>
        <taxon>Magallana</taxon>
    </lineage>
</organism>
<feature type="domain" description="Chaperone DnaJ C-terminal" evidence="2">
    <location>
        <begin position="248"/>
        <end position="400"/>
    </location>
</feature>
<dbReference type="GO" id="GO:0051087">
    <property type="term" value="F:protein-folding chaperone binding"/>
    <property type="evidence" value="ECO:0007669"/>
    <property type="project" value="TreeGrafter"/>
</dbReference>
<keyword evidence="4" id="KW-1185">Reference proteome</keyword>
<proteinExistence type="predicted"/>
<dbReference type="InterPro" id="IPR008971">
    <property type="entry name" value="HSP40/DnaJ_pept-bd"/>
</dbReference>